<feature type="signal peptide" evidence="2">
    <location>
        <begin position="1"/>
        <end position="27"/>
    </location>
</feature>
<feature type="transmembrane region" description="Helical" evidence="1">
    <location>
        <begin position="82"/>
        <end position="103"/>
    </location>
</feature>
<evidence type="ECO:0008006" key="5">
    <source>
        <dbReference type="Google" id="ProtNLM"/>
    </source>
</evidence>
<sequence length="201" mass="20796">MIWWLRARAVPQVLAVMCATLALAALAQDEAIPVPTIIGPSGSLLFGQILGLLPTVVLLWGIERGDAMAEEVAVRPARPRTLALCLAYVVVLAALAIVVHALFDRPDVLSMARNSIGSLGAALILRALVGPGIAAIAVAALPLLCAAAGRRPGGSAQPWAWPIHPADSALALAEAGFLLLVGCLLLLWRRKPVANPLALGA</sequence>
<evidence type="ECO:0000313" key="3">
    <source>
        <dbReference type="EMBL" id="GAA0443604.1"/>
    </source>
</evidence>
<organism evidence="3 4">
    <name type="scientific">Streptomyces olivaceiscleroticus</name>
    <dbReference type="NCBI Taxonomy" id="68245"/>
    <lineage>
        <taxon>Bacteria</taxon>
        <taxon>Bacillati</taxon>
        <taxon>Actinomycetota</taxon>
        <taxon>Actinomycetes</taxon>
        <taxon>Kitasatosporales</taxon>
        <taxon>Streptomycetaceae</taxon>
        <taxon>Streptomyces</taxon>
    </lineage>
</organism>
<feature type="transmembrane region" description="Helical" evidence="1">
    <location>
        <begin position="43"/>
        <end position="62"/>
    </location>
</feature>
<accession>A0ABP3JA14</accession>
<evidence type="ECO:0000256" key="1">
    <source>
        <dbReference type="SAM" id="Phobius"/>
    </source>
</evidence>
<feature type="chain" id="PRO_5047440396" description="ABC transporter" evidence="2">
    <location>
        <begin position="28"/>
        <end position="201"/>
    </location>
</feature>
<dbReference type="RefSeq" id="WP_346092520.1">
    <property type="nucleotide sequence ID" value="NZ_BAAABY010000003.1"/>
</dbReference>
<reference evidence="4" key="1">
    <citation type="journal article" date="2019" name="Int. J. Syst. Evol. Microbiol.">
        <title>The Global Catalogue of Microorganisms (GCM) 10K type strain sequencing project: providing services to taxonomists for standard genome sequencing and annotation.</title>
        <authorList>
            <consortium name="The Broad Institute Genomics Platform"/>
            <consortium name="The Broad Institute Genome Sequencing Center for Infectious Disease"/>
            <person name="Wu L."/>
            <person name="Ma J."/>
        </authorList>
    </citation>
    <scope>NUCLEOTIDE SEQUENCE [LARGE SCALE GENOMIC DNA]</scope>
    <source>
        <strain evidence="4">JCM 4805</strain>
    </source>
</reference>
<gene>
    <name evidence="3" type="ORF">GCM10010361_04440</name>
</gene>
<keyword evidence="4" id="KW-1185">Reference proteome</keyword>
<keyword evidence="2" id="KW-0732">Signal</keyword>
<evidence type="ECO:0000256" key="2">
    <source>
        <dbReference type="SAM" id="SignalP"/>
    </source>
</evidence>
<keyword evidence="1" id="KW-1133">Transmembrane helix</keyword>
<dbReference type="Proteomes" id="UP001500909">
    <property type="component" value="Unassembled WGS sequence"/>
</dbReference>
<keyword evidence="1" id="KW-0812">Transmembrane</keyword>
<feature type="transmembrane region" description="Helical" evidence="1">
    <location>
        <begin position="123"/>
        <end position="148"/>
    </location>
</feature>
<name>A0ABP3JA14_9ACTN</name>
<dbReference type="EMBL" id="BAAABY010000003">
    <property type="protein sequence ID" value="GAA0443604.1"/>
    <property type="molecule type" value="Genomic_DNA"/>
</dbReference>
<protein>
    <recommendedName>
        <fullName evidence="5">ABC transporter</fullName>
    </recommendedName>
</protein>
<feature type="transmembrane region" description="Helical" evidence="1">
    <location>
        <begin position="169"/>
        <end position="188"/>
    </location>
</feature>
<proteinExistence type="predicted"/>
<comment type="caution">
    <text evidence="3">The sequence shown here is derived from an EMBL/GenBank/DDBJ whole genome shotgun (WGS) entry which is preliminary data.</text>
</comment>
<keyword evidence="1" id="KW-0472">Membrane</keyword>
<evidence type="ECO:0000313" key="4">
    <source>
        <dbReference type="Proteomes" id="UP001500909"/>
    </source>
</evidence>